<dbReference type="GO" id="GO:0008483">
    <property type="term" value="F:transaminase activity"/>
    <property type="evidence" value="ECO:0007669"/>
    <property type="project" value="UniProtKB-KW"/>
</dbReference>
<dbReference type="Pfam" id="PF01063">
    <property type="entry name" value="Aminotran_4"/>
    <property type="match status" value="1"/>
</dbReference>
<dbReference type="FunCoup" id="A0A1X2HQF6">
    <property type="interactions" value="104"/>
</dbReference>
<dbReference type="SUPFAM" id="SSF56752">
    <property type="entry name" value="D-aminoacid aminotransferase-like PLP-dependent enzymes"/>
    <property type="match status" value="1"/>
</dbReference>
<dbReference type="OrthoDB" id="64220at2759"/>
<dbReference type="InterPro" id="IPR036038">
    <property type="entry name" value="Aminotransferase-like"/>
</dbReference>
<organism evidence="2 3">
    <name type="scientific">Syncephalastrum racemosum</name>
    <name type="common">Filamentous fungus</name>
    <dbReference type="NCBI Taxonomy" id="13706"/>
    <lineage>
        <taxon>Eukaryota</taxon>
        <taxon>Fungi</taxon>
        <taxon>Fungi incertae sedis</taxon>
        <taxon>Mucoromycota</taxon>
        <taxon>Mucoromycotina</taxon>
        <taxon>Mucoromycetes</taxon>
        <taxon>Mucorales</taxon>
        <taxon>Syncephalastraceae</taxon>
        <taxon>Syncephalastrum</taxon>
    </lineage>
</organism>
<dbReference type="InterPro" id="IPR043132">
    <property type="entry name" value="BCAT-like_C"/>
</dbReference>
<dbReference type="InParanoid" id="A0A1X2HQF6"/>
<dbReference type="PANTHER" id="PTHR42743">
    <property type="entry name" value="AMINO-ACID AMINOTRANSFERASE"/>
    <property type="match status" value="1"/>
</dbReference>
<accession>A0A1X2HQF6</accession>
<dbReference type="GO" id="GO:0046394">
    <property type="term" value="P:carboxylic acid biosynthetic process"/>
    <property type="evidence" value="ECO:0007669"/>
    <property type="project" value="UniProtKB-ARBA"/>
</dbReference>
<dbReference type="AlphaFoldDB" id="A0A1X2HQF6"/>
<reference evidence="2 3" key="1">
    <citation type="submission" date="2016-07" db="EMBL/GenBank/DDBJ databases">
        <title>Pervasive Adenine N6-methylation of Active Genes in Fungi.</title>
        <authorList>
            <consortium name="DOE Joint Genome Institute"/>
            <person name="Mondo S.J."/>
            <person name="Dannebaum R.O."/>
            <person name="Kuo R.C."/>
            <person name="Labutti K."/>
            <person name="Haridas S."/>
            <person name="Kuo A."/>
            <person name="Salamov A."/>
            <person name="Ahrendt S.R."/>
            <person name="Lipzen A."/>
            <person name="Sullivan W."/>
            <person name="Andreopoulos W.B."/>
            <person name="Clum A."/>
            <person name="Lindquist E."/>
            <person name="Daum C."/>
            <person name="Ramamoorthy G.K."/>
            <person name="Gryganskyi A."/>
            <person name="Culley D."/>
            <person name="Magnuson J.K."/>
            <person name="James T.Y."/>
            <person name="O'Malley M.A."/>
            <person name="Stajich J.E."/>
            <person name="Spatafora J.W."/>
            <person name="Visel A."/>
            <person name="Grigoriev I.V."/>
        </authorList>
    </citation>
    <scope>NUCLEOTIDE SEQUENCE [LARGE SCALE GENOMIC DNA]</scope>
    <source>
        <strain evidence="2 3">NRRL 2496</strain>
    </source>
</reference>
<dbReference type="EMBL" id="MCGN01000002">
    <property type="protein sequence ID" value="ORZ01625.1"/>
    <property type="molecule type" value="Genomic_DNA"/>
</dbReference>
<protein>
    <submittedName>
        <fullName evidence="2">Aminotransferase</fullName>
    </submittedName>
</protein>
<name>A0A1X2HQF6_SYNRA</name>
<keyword evidence="2" id="KW-0032">Aminotransferase</keyword>
<sequence length="196" mass="21984">MATSFSLLETILYEPEKGFYLVDGHIERLQRSVKQFQEARVGNFQEIPSADAVKCALKQAVENTSGHQRLRLLYDGQQLTVQTADFTPSIHNAHDTPNEAASSDEAFKITLDTVPLQSQTTDLFITCKTTYRDMYNTARERVRAGQDGLFDVVLWNQDGQVTETSIANITLRKHGRWVTPKLASGTSNKHVIIAQV</sequence>
<dbReference type="InterPro" id="IPR001544">
    <property type="entry name" value="Aminotrans_IV"/>
</dbReference>
<dbReference type="OMA" id="RGMIRAK"/>
<evidence type="ECO:0000256" key="1">
    <source>
        <dbReference type="ARBA" id="ARBA00009320"/>
    </source>
</evidence>
<comment type="similarity">
    <text evidence="1">Belongs to the class-IV pyridoxal-phosphate-dependent aminotransferase family.</text>
</comment>
<evidence type="ECO:0000313" key="2">
    <source>
        <dbReference type="EMBL" id="ORZ01625.1"/>
    </source>
</evidence>
<comment type="caution">
    <text evidence="2">The sequence shown here is derived from an EMBL/GenBank/DDBJ whole genome shotgun (WGS) entry which is preliminary data.</text>
</comment>
<dbReference type="InterPro" id="IPR043131">
    <property type="entry name" value="BCAT-like_N"/>
</dbReference>
<dbReference type="Gene3D" id="3.20.10.10">
    <property type="entry name" value="D-amino Acid Aminotransferase, subunit A, domain 2"/>
    <property type="match status" value="1"/>
</dbReference>
<keyword evidence="3" id="KW-1185">Reference proteome</keyword>
<dbReference type="InterPro" id="IPR050571">
    <property type="entry name" value="Class-IV_PLP-Dep_Aminotrnsfr"/>
</dbReference>
<dbReference type="Gene3D" id="3.30.470.10">
    <property type="match status" value="1"/>
</dbReference>
<keyword evidence="2" id="KW-0808">Transferase</keyword>
<dbReference type="STRING" id="13706.A0A1X2HQF6"/>
<gene>
    <name evidence="2" type="ORF">BCR43DRAFT_487235</name>
</gene>
<dbReference type="PANTHER" id="PTHR42743:SF11">
    <property type="entry name" value="AMINODEOXYCHORISMATE LYASE"/>
    <property type="match status" value="1"/>
</dbReference>
<evidence type="ECO:0000313" key="3">
    <source>
        <dbReference type="Proteomes" id="UP000242180"/>
    </source>
</evidence>
<dbReference type="Proteomes" id="UP000242180">
    <property type="component" value="Unassembled WGS sequence"/>
</dbReference>
<proteinExistence type="inferred from homology"/>